<protein>
    <submittedName>
        <fullName evidence="1 3">Uncharacterized protein</fullName>
    </submittedName>
</protein>
<keyword evidence="2" id="KW-1185">Reference proteome</keyword>
<evidence type="ECO:0000313" key="1">
    <source>
        <dbReference type="EMBL" id="VDL97380.1"/>
    </source>
</evidence>
<dbReference type="Proteomes" id="UP000275846">
    <property type="component" value="Unassembled WGS sequence"/>
</dbReference>
<proteinExistence type="predicted"/>
<reference evidence="1 2" key="2">
    <citation type="submission" date="2018-11" db="EMBL/GenBank/DDBJ databases">
        <authorList>
            <consortium name="Pathogen Informatics"/>
        </authorList>
    </citation>
    <scope>NUCLEOTIDE SEQUENCE [LARGE SCALE GENOMIC DNA]</scope>
    <source>
        <strain evidence="1 2">NST_G2</strain>
    </source>
</reference>
<sequence length="164" mass="17934">MGLLSFFLPTNACYVHIDQGFVEAADELPQFPNLQELGQALERVLFMFLDERRAPFLASGVNASSPAAQSAFSCTSSEQPFGSLKPVAVSSRQPAAIADREDRSLSLSERGIPGSTVIRRPQLQSDPVPSSGPKVRFFSLRAFIFISVLLSNNFIQIARLTIPF</sequence>
<gene>
    <name evidence="1" type="ORF">SSLN_LOCUS10995</name>
</gene>
<reference evidence="3" key="1">
    <citation type="submission" date="2016-06" db="UniProtKB">
        <authorList>
            <consortium name="WormBaseParasite"/>
        </authorList>
    </citation>
    <scope>IDENTIFICATION</scope>
</reference>
<organism evidence="3">
    <name type="scientific">Schistocephalus solidus</name>
    <name type="common">Tapeworm</name>
    <dbReference type="NCBI Taxonomy" id="70667"/>
    <lineage>
        <taxon>Eukaryota</taxon>
        <taxon>Metazoa</taxon>
        <taxon>Spiralia</taxon>
        <taxon>Lophotrochozoa</taxon>
        <taxon>Platyhelminthes</taxon>
        <taxon>Cestoda</taxon>
        <taxon>Eucestoda</taxon>
        <taxon>Diphyllobothriidea</taxon>
        <taxon>Diphyllobothriidae</taxon>
        <taxon>Schistocephalus</taxon>
    </lineage>
</organism>
<dbReference type="AlphaFoldDB" id="A0A183T3E7"/>
<name>A0A183T3E7_SCHSO</name>
<evidence type="ECO:0000313" key="2">
    <source>
        <dbReference type="Proteomes" id="UP000275846"/>
    </source>
</evidence>
<accession>A0A183T3E7</accession>
<evidence type="ECO:0000313" key="3">
    <source>
        <dbReference type="WBParaSite" id="SSLN_0001141801-mRNA-1"/>
    </source>
</evidence>
<dbReference type="OrthoDB" id="10535985at2759"/>
<dbReference type="WBParaSite" id="SSLN_0001141801-mRNA-1">
    <property type="protein sequence ID" value="SSLN_0001141801-mRNA-1"/>
    <property type="gene ID" value="SSLN_0001141801"/>
</dbReference>
<dbReference type="EMBL" id="UYSU01036225">
    <property type="protein sequence ID" value="VDL97380.1"/>
    <property type="molecule type" value="Genomic_DNA"/>
</dbReference>